<accession>A0ABQ2R5K6</accession>
<organism evidence="1 2">
    <name type="scientific">Shewanella litoralis</name>
    <dbReference type="NCBI Taxonomy" id="2282700"/>
    <lineage>
        <taxon>Bacteria</taxon>
        <taxon>Pseudomonadati</taxon>
        <taxon>Pseudomonadota</taxon>
        <taxon>Gammaproteobacteria</taxon>
        <taxon>Alteromonadales</taxon>
        <taxon>Shewanellaceae</taxon>
        <taxon>Shewanella</taxon>
    </lineage>
</organism>
<protein>
    <submittedName>
        <fullName evidence="1">Uncharacterized protein</fullName>
    </submittedName>
</protein>
<keyword evidence="2" id="KW-1185">Reference proteome</keyword>
<dbReference type="InterPro" id="IPR009883">
    <property type="entry name" value="YgfX"/>
</dbReference>
<dbReference type="Proteomes" id="UP000619118">
    <property type="component" value="Unassembled WGS sequence"/>
</dbReference>
<evidence type="ECO:0000313" key="1">
    <source>
        <dbReference type="EMBL" id="GGQ10180.1"/>
    </source>
</evidence>
<proteinExistence type="predicted"/>
<sequence length="94" mass="11019">MLTLGLLVYCWRKSSLWHCVFNVDKTGIAALSDAESEVCLVEFSRHPIVTPIVCVIFLRETQTGENRWVWVWQDMLSDTEYRTLCRILLQRKLS</sequence>
<name>A0ABQ2R5K6_9GAMM</name>
<evidence type="ECO:0000313" key="2">
    <source>
        <dbReference type="Proteomes" id="UP000619118"/>
    </source>
</evidence>
<dbReference type="EMBL" id="BMQX01000004">
    <property type="protein sequence ID" value="GGQ10180.1"/>
    <property type="molecule type" value="Genomic_DNA"/>
</dbReference>
<comment type="caution">
    <text evidence="1">The sequence shown here is derived from an EMBL/GenBank/DDBJ whole genome shotgun (WGS) entry which is preliminary data.</text>
</comment>
<dbReference type="Pfam" id="PF07254">
    <property type="entry name" value="Cpta_toxin"/>
    <property type="match status" value="1"/>
</dbReference>
<reference evidence="2" key="1">
    <citation type="journal article" date="2019" name="Int. J. Syst. Evol. Microbiol.">
        <title>The Global Catalogue of Microorganisms (GCM) 10K type strain sequencing project: providing services to taxonomists for standard genome sequencing and annotation.</title>
        <authorList>
            <consortium name="The Broad Institute Genomics Platform"/>
            <consortium name="The Broad Institute Genome Sequencing Center for Infectious Disease"/>
            <person name="Wu L."/>
            <person name="Ma J."/>
        </authorList>
    </citation>
    <scope>NUCLEOTIDE SEQUENCE [LARGE SCALE GENOMIC DNA]</scope>
    <source>
        <strain evidence="2">JCM 32306</strain>
    </source>
</reference>
<gene>
    <name evidence="1" type="ORF">GCM10009411_08560</name>
</gene>